<gene>
    <name evidence="3" type="ORF">M413DRAFT_21276</name>
</gene>
<evidence type="ECO:0000313" key="3">
    <source>
        <dbReference type="EMBL" id="KIM48975.1"/>
    </source>
</evidence>
<dbReference type="HOGENOM" id="CLU_1704436_0_0_1"/>
<evidence type="ECO:0000313" key="4">
    <source>
        <dbReference type="Proteomes" id="UP000053424"/>
    </source>
</evidence>
<dbReference type="AlphaFoldDB" id="A0A0C3CJS5"/>
<name>A0A0C3CJS5_HEBCY</name>
<evidence type="ECO:0000256" key="2">
    <source>
        <dbReference type="SAM" id="Phobius"/>
    </source>
</evidence>
<organism evidence="3 4">
    <name type="scientific">Hebeloma cylindrosporum</name>
    <dbReference type="NCBI Taxonomy" id="76867"/>
    <lineage>
        <taxon>Eukaryota</taxon>
        <taxon>Fungi</taxon>
        <taxon>Dikarya</taxon>
        <taxon>Basidiomycota</taxon>
        <taxon>Agaricomycotina</taxon>
        <taxon>Agaricomycetes</taxon>
        <taxon>Agaricomycetidae</taxon>
        <taxon>Agaricales</taxon>
        <taxon>Agaricineae</taxon>
        <taxon>Hymenogastraceae</taxon>
        <taxon>Hebeloma</taxon>
    </lineage>
</organism>
<feature type="region of interest" description="Disordered" evidence="1">
    <location>
        <begin position="1"/>
        <end position="22"/>
    </location>
</feature>
<dbReference type="Proteomes" id="UP000053424">
    <property type="component" value="Unassembled WGS sequence"/>
</dbReference>
<sequence>MPLTALTAKESARPTPPAERQQDALIKVESVPRMSTGKVQHSIDQRTLALIQFFRLKMITSETSGFIARPFWMHYWVHMLFPPTPNARTVQKHSGAGSARIATLGLCFVMVAVTAIILILYFIAWKNGLAHFSSRQPSGKWESTYRYLILRTIQ</sequence>
<dbReference type="EMBL" id="KN831768">
    <property type="protein sequence ID" value="KIM48975.1"/>
    <property type="molecule type" value="Genomic_DNA"/>
</dbReference>
<accession>A0A0C3CJS5</accession>
<feature type="transmembrane region" description="Helical" evidence="2">
    <location>
        <begin position="101"/>
        <end position="124"/>
    </location>
</feature>
<keyword evidence="2" id="KW-0812">Transmembrane</keyword>
<proteinExistence type="predicted"/>
<protein>
    <submittedName>
        <fullName evidence="3">Uncharacterized protein</fullName>
    </submittedName>
</protein>
<reference evidence="4" key="2">
    <citation type="submission" date="2015-01" db="EMBL/GenBank/DDBJ databases">
        <title>Evolutionary Origins and Diversification of the Mycorrhizal Mutualists.</title>
        <authorList>
            <consortium name="DOE Joint Genome Institute"/>
            <consortium name="Mycorrhizal Genomics Consortium"/>
            <person name="Kohler A."/>
            <person name="Kuo A."/>
            <person name="Nagy L.G."/>
            <person name="Floudas D."/>
            <person name="Copeland A."/>
            <person name="Barry K.W."/>
            <person name="Cichocki N."/>
            <person name="Veneault-Fourrey C."/>
            <person name="LaButti K."/>
            <person name="Lindquist E.A."/>
            <person name="Lipzen A."/>
            <person name="Lundell T."/>
            <person name="Morin E."/>
            <person name="Murat C."/>
            <person name="Riley R."/>
            <person name="Ohm R."/>
            <person name="Sun H."/>
            <person name="Tunlid A."/>
            <person name="Henrissat B."/>
            <person name="Grigoriev I.V."/>
            <person name="Hibbett D.S."/>
            <person name="Martin F."/>
        </authorList>
    </citation>
    <scope>NUCLEOTIDE SEQUENCE [LARGE SCALE GENOMIC DNA]</scope>
    <source>
        <strain evidence="4">h7</strain>
    </source>
</reference>
<keyword evidence="2" id="KW-0472">Membrane</keyword>
<keyword evidence="2" id="KW-1133">Transmembrane helix</keyword>
<evidence type="ECO:0000256" key="1">
    <source>
        <dbReference type="SAM" id="MobiDB-lite"/>
    </source>
</evidence>
<reference evidence="3 4" key="1">
    <citation type="submission" date="2014-04" db="EMBL/GenBank/DDBJ databases">
        <authorList>
            <consortium name="DOE Joint Genome Institute"/>
            <person name="Kuo A."/>
            <person name="Gay G."/>
            <person name="Dore J."/>
            <person name="Kohler A."/>
            <person name="Nagy L.G."/>
            <person name="Floudas D."/>
            <person name="Copeland A."/>
            <person name="Barry K.W."/>
            <person name="Cichocki N."/>
            <person name="Veneault-Fourrey C."/>
            <person name="LaButti K."/>
            <person name="Lindquist E.A."/>
            <person name="Lipzen A."/>
            <person name="Lundell T."/>
            <person name="Morin E."/>
            <person name="Murat C."/>
            <person name="Sun H."/>
            <person name="Tunlid A."/>
            <person name="Henrissat B."/>
            <person name="Grigoriev I.V."/>
            <person name="Hibbett D.S."/>
            <person name="Martin F."/>
            <person name="Nordberg H.P."/>
            <person name="Cantor M.N."/>
            <person name="Hua S.X."/>
        </authorList>
    </citation>
    <scope>NUCLEOTIDE SEQUENCE [LARGE SCALE GENOMIC DNA]</scope>
    <source>
        <strain evidence="4">h7</strain>
    </source>
</reference>
<keyword evidence="4" id="KW-1185">Reference proteome</keyword>